<evidence type="ECO:0000313" key="3">
    <source>
        <dbReference type="Proteomes" id="UP000253208"/>
    </source>
</evidence>
<proteinExistence type="predicted"/>
<keyword evidence="1" id="KW-0175">Coiled coil</keyword>
<accession>A0A367FWK7</accession>
<name>A0A367FWK7_9FIRM</name>
<sequence length="73" mass="8277">MSKIVNITSKEDKDQKLQDIANSLEELKDVMAEVIEAYEEENADSRKMDTLTEALDALEDAYEAVNDVLLEEI</sequence>
<gene>
    <name evidence="2" type="ORF">C4886_12665</name>
</gene>
<dbReference type="Proteomes" id="UP000253208">
    <property type="component" value="Unassembled WGS sequence"/>
</dbReference>
<protein>
    <submittedName>
        <fullName evidence="2">Uncharacterized protein</fullName>
    </submittedName>
</protein>
<comment type="caution">
    <text evidence="2">The sequence shown here is derived from an EMBL/GenBank/DDBJ whole genome shotgun (WGS) entry which is preliminary data.</text>
</comment>
<organism evidence="2 3">
    <name type="scientific">Blautia obeum</name>
    <dbReference type="NCBI Taxonomy" id="40520"/>
    <lineage>
        <taxon>Bacteria</taxon>
        <taxon>Bacillati</taxon>
        <taxon>Bacillota</taxon>
        <taxon>Clostridia</taxon>
        <taxon>Lachnospirales</taxon>
        <taxon>Lachnospiraceae</taxon>
        <taxon>Blautia</taxon>
    </lineage>
</organism>
<reference evidence="2 3" key="1">
    <citation type="submission" date="2018-02" db="EMBL/GenBank/DDBJ databases">
        <title>Complete genome sequencing of Faecalibacterium prausnitzii strains isolated from the human gut.</title>
        <authorList>
            <person name="Fitzgerald B.C."/>
            <person name="Shkoporov A.N."/>
            <person name="Ross P.R."/>
            <person name="Hill C."/>
        </authorList>
    </citation>
    <scope>NUCLEOTIDE SEQUENCE [LARGE SCALE GENOMIC DNA]</scope>
    <source>
        <strain evidence="2 3">APC942/31-1</strain>
    </source>
</reference>
<dbReference type="RefSeq" id="WP_015526439.1">
    <property type="nucleotide sequence ID" value="NZ_PSQG01000018.1"/>
</dbReference>
<evidence type="ECO:0000313" key="2">
    <source>
        <dbReference type="EMBL" id="RCH42840.1"/>
    </source>
</evidence>
<feature type="coiled-coil region" evidence="1">
    <location>
        <begin position="10"/>
        <end position="68"/>
    </location>
</feature>
<dbReference type="AlphaFoldDB" id="A0A367FWK7"/>
<dbReference type="EMBL" id="PSQG01000018">
    <property type="protein sequence ID" value="RCH42840.1"/>
    <property type="molecule type" value="Genomic_DNA"/>
</dbReference>
<evidence type="ECO:0000256" key="1">
    <source>
        <dbReference type="SAM" id="Coils"/>
    </source>
</evidence>